<organism evidence="3 4">
    <name type="scientific">Armillaria ostoyae</name>
    <name type="common">Armillaria root rot fungus</name>
    <dbReference type="NCBI Taxonomy" id="47428"/>
    <lineage>
        <taxon>Eukaryota</taxon>
        <taxon>Fungi</taxon>
        <taxon>Dikarya</taxon>
        <taxon>Basidiomycota</taxon>
        <taxon>Agaricomycotina</taxon>
        <taxon>Agaricomycetes</taxon>
        <taxon>Agaricomycetidae</taxon>
        <taxon>Agaricales</taxon>
        <taxon>Marasmiineae</taxon>
        <taxon>Physalacriaceae</taxon>
        <taxon>Armillaria</taxon>
    </lineage>
</organism>
<sequence>MEGLPIDMSHPAVRDYLSLVRLQVLTPLSLLINIATVIVCSVVVDPSIGASLAGKISKLYPTVISPRPSAIAVYVVALFAAQIGYCILLVLAGKPQTKKTLIKGSGFSLVLSNWVMALWAITWTLKWFLVSTILQGILLLLLLYSNVVLLIYHPPTAKRPFDTMLIHAPMRFFLVLQIGLMFPLSLFVTLGLVQTPTAPGPPINPNAYQWPGFGVVFGTNILGLLVVVLRRDIVWCVAATWICVSIWSLRPKPAPVYITAILFTAFHPLGLLASMIYSQVYKRSRISLPGDEHPGLRSRSSGNDGNQNHREDRAAREVDEEAVWG</sequence>
<dbReference type="STRING" id="47428.A0A284RNU7"/>
<dbReference type="AlphaFoldDB" id="A0A284RNU7"/>
<name>A0A284RNU7_ARMOS</name>
<evidence type="ECO:0000256" key="1">
    <source>
        <dbReference type="SAM" id="MobiDB-lite"/>
    </source>
</evidence>
<feature type="transmembrane region" description="Helical" evidence="2">
    <location>
        <begin position="104"/>
        <end position="121"/>
    </location>
</feature>
<proteinExistence type="predicted"/>
<feature type="transmembrane region" description="Helical" evidence="2">
    <location>
        <begin position="233"/>
        <end position="250"/>
    </location>
</feature>
<feature type="transmembrane region" description="Helical" evidence="2">
    <location>
        <begin position="208"/>
        <end position="228"/>
    </location>
</feature>
<dbReference type="EMBL" id="FUEG01000012">
    <property type="protein sequence ID" value="SJL10408.1"/>
    <property type="molecule type" value="Genomic_DNA"/>
</dbReference>
<accession>A0A284RNU7</accession>
<keyword evidence="2" id="KW-0812">Transmembrane</keyword>
<feature type="transmembrane region" description="Helical" evidence="2">
    <location>
        <begin position="71"/>
        <end position="92"/>
    </location>
</feature>
<feature type="transmembrane region" description="Helical" evidence="2">
    <location>
        <begin position="24"/>
        <end position="44"/>
    </location>
</feature>
<feature type="transmembrane region" description="Helical" evidence="2">
    <location>
        <begin position="256"/>
        <end position="277"/>
    </location>
</feature>
<dbReference type="InterPro" id="IPR013920">
    <property type="entry name" value="DUF1774_fun"/>
</dbReference>
<evidence type="ECO:0000313" key="3">
    <source>
        <dbReference type="EMBL" id="SJL10408.1"/>
    </source>
</evidence>
<keyword evidence="2" id="KW-0472">Membrane</keyword>
<gene>
    <name evidence="3" type="ORF">ARMOST_13794</name>
</gene>
<feature type="region of interest" description="Disordered" evidence="1">
    <location>
        <begin position="291"/>
        <end position="325"/>
    </location>
</feature>
<dbReference type="PANTHER" id="PTHR37992:SF1">
    <property type="entry name" value="DUF1774-DOMAIN-CONTAINING PROTEIN"/>
    <property type="match status" value="1"/>
</dbReference>
<feature type="transmembrane region" description="Helical" evidence="2">
    <location>
        <begin position="127"/>
        <end position="152"/>
    </location>
</feature>
<evidence type="ECO:0000313" key="4">
    <source>
        <dbReference type="Proteomes" id="UP000219338"/>
    </source>
</evidence>
<dbReference type="Proteomes" id="UP000219338">
    <property type="component" value="Unassembled WGS sequence"/>
</dbReference>
<keyword evidence="2" id="KW-1133">Transmembrane helix</keyword>
<dbReference type="PANTHER" id="PTHR37992">
    <property type="entry name" value="EXPRESSED PROTEIN"/>
    <property type="match status" value="1"/>
</dbReference>
<keyword evidence="4" id="KW-1185">Reference proteome</keyword>
<dbReference type="OMA" id="MFPYSLF"/>
<feature type="compositionally biased region" description="Basic and acidic residues" evidence="1">
    <location>
        <begin position="307"/>
        <end position="317"/>
    </location>
</feature>
<dbReference type="OrthoDB" id="3342455at2759"/>
<evidence type="ECO:0000256" key="2">
    <source>
        <dbReference type="SAM" id="Phobius"/>
    </source>
</evidence>
<protein>
    <submittedName>
        <fullName evidence="3">Uncharacterized protein</fullName>
    </submittedName>
</protein>
<feature type="transmembrane region" description="Helical" evidence="2">
    <location>
        <begin position="172"/>
        <end position="193"/>
    </location>
</feature>
<reference evidence="4" key="1">
    <citation type="journal article" date="2017" name="Nat. Ecol. Evol.">
        <title>Genome expansion and lineage-specific genetic innovations in the forest pathogenic fungi Armillaria.</title>
        <authorList>
            <person name="Sipos G."/>
            <person name="Prasanna A.N."/>
            <person name="Walter M.C."/>
            <person name="O'Connor E."/>
            <person name="Balint B."/>
            <person name="Krizsan K."/>
            <person name="Kiss B."/>
            <person name="Hess J."/>
            <person name="Varga T."/>
            <person name="Slot J."/>
            <person name="Riley R."/>
            <person name="Boka B."/>
            <person name="Rigling D."/>
            <person name="Barry K."/>
            <person name="Lee J."/>
            <person name="Mihaltcheva S."/>
            <person name="LaButti K."/>
            <person name="Lipzen A."/>
            <person name="Waldron R."/>
            <person name="Moloney N.M."/>
            <person name="Sperisen C."/>
            <person name="Kredics L."/>
            <person name="Vagvoelgyi C."/>
            <person name="Patrignani A."/>
            <person name="Fitzpatrick D."/>
            <person name="Nagy I."/>
            <person name="Doyle S."/>
            <person name="Anderson J.B."/>
            <person name="Grigoriev I.V."/>
            <person name="Gueldener U."/>
            <person name="Muensterkoetter M."/>
            <person name="Nagy L.G."/>
        </authorList>
    </citation>
    <scope>NUCLEOTIDE SEQUENCE [LARGE SCALE GENOMIC DNA]</scope>
    <source>
        <strain evidence="4">C18/9</strain>
    </source>
</reference>